<evidence type="ECO:0000259" key="2">
    <source>
        <dbReference type="Pfam" id="PF07238"/>
    </source>
</evidence>
<reference evidence="3 4" key="1">
    <citation type="journal article" date="2015" name="Antonie Van Leeuwenhoek">
        <title>Oricola cellulosilytica gen. nov., sp. nov., a cellulose-degrading bacterium of the family Phyllobacteriaceae isolated from surface seashore water, and emended descriptions of Mesorhizobium loti and Phyllobacterium myrsinacearum.</title>
        <authorList>
            <person name="Hameed A."/>
            <person name="Shahina M."/>
            <person name="Lai W.A."/>
            <person name="Lin S.Y."/>
            <person name="Young L.S."/>
            <person name="Liu Y.C."/>
            <person name="Hsu Y.H."/>
            <person name="Young C.C."/>
        </authorList>
    </citation>
    <scope>NUCLEOTIDE SEQUENCE [LARGE SCALE GENOMIC DNA]</scope>
    <source>
        <strain evidence="3 4">KCTC 52183</strain>
    </source>
</reference>
<feature type="compositionally biased region" description="Polar residues" evidence="1">
    <location>
        <begin position="1"/>
        <end position="11"/>
    </location>
</feature>
<sequence length="150" mass="16883">MTSSQDNTTSPDPEDKRTSPRRRVLKEAFASFNEQFSAVPCRVRNMSEKGAMLHFDDMSLVPDEFMLHVPLDGIKVKCRRVRNAGPYCGVEFISAPERSNMHRRQIVAPTRADDESERARPAPRDDGGQRAAEAPSAPPSRRKPTFGRRS</sequence>
<name>A0A4R0P2B4_9HYPH</name>
<evidence type="ECO:0000256" key="1">
    <source>
        <dbReference type="SAM" id="MobiDB-lite"/>
    </source>
</evidence>
<dbReference type="Proteomes" id="UP000291301">
    <property type="component" value="Unassembled WGS sequence"/>
</dbReference>
<dbReference type="Pfam" id="PF07238">
    <property type="entry name" value="PilZ"/>
    <property type="match status" value="1"/>
</dbReference>
<accession>A0A4R0P2B4</accession>
<evidence type="ECO:0000313" key="4">
    <source>
        <dbReference type="Proteomes" id="UP000291301"/>
    </source>
</evidence>
<protein>
    <submittedName>
        <fullName evidence="3">PilZ domain-containing protein</fullName>
    </submittedName>
</protein>
<feature type="region of interest" description="Disordered" evidence="1">
    <location>
        <begin position="98"/>
        <end position="150"/>
    </location>
</feature>
<dbReference type="GO" id="GO:0035438">
    <property type="term" value="F:cyclic-di-GMP binding"/>
    <property type="evidence" value="ECO:0007669"/>
    <property type="project" value="InterPro"/>
</dbReference>
<feature type="compositionally biased region" description="Basic residues" evidence="1">
    <location>
        <begin position="140"/>
        <end position="150"/>
    </location>
</feature>
<proteinExistence type="predicted"/>
<feature type="domain" description="PilZ" evidence="2">
    <location>
        <begin position="16"/>
        <end position="102"/>
    </location>
</feature>
<keyword evidence="4" id="KW-1185">Reference proteome</keyword>
<feature type="region of interest" description="Disordered" evidence="1">
    <location>
        <begin position="1"/>
        <end position="21"/>
    </location>
</feature>
<gene>
    <name evidence="3" type="ORF">E0D97_17605</name>
</gene>
<comment type="caution">
    <text evidence="3">The sequence shown here is derived from an EMBL/GenBank/DDBJ whole genome shotgun (WGS) entry which is preliminary data.</text>
</comment>
<dbReference type="AlphaFoldDB" id="A0A4R0P2B4"/>
<organism evidence="3 4">
    <name type="scientific">Oricola cellulosilytica</name>
    <dbReference type="NCBI Taxonomy" id="1429082"/>
    <lineage>
        <taxon>Bacteria</taxon>
        <taxon>Pseudomonadati</taxon>
        <taxon>Pseudomonadota</taxon>
        <taxon>Alphaproteobacteria</taxon>
        <taxon>Hyphomicrobiales</taxon>
        <taxon>Ahrensiaceae</taxon>
        <taxon>Oricola</taxon>
    </lineage>
</organism>
<dbReference type="Gene3D" id="2.40.10.220">
    <property type="entry name" value="predicted glycosyltransferase like domains"/>
    <property type="match status" value="1"/>
</dbReference>
<feature type="compositionally biased region" description="Basic and acidic residues" evidence="1">
    <location>
        <begin position="111"/>
        <end position="128"/>
    </location>
</feature>
<dbReference type="EMBL" id="SJST01000011">
    <property type="protein sequence ID" value="TCD10967.1"/>
    <property type="molecule type" value="Genomic_DNA"/>
</dbReference>
<dbReference type="InterPro" id="IPR009875">
    <property type="entry name" value="PilZ_domain"/>
</dbReference>
<evidence type="ECO:0000313" key="3">
    <source>
        <dbReference type="EMBL" id="TCD10967.1"/>
    </source>
</evidence>
<dbReference type="OrthoDB" id="7210926at2"/>
<dbReference type="RefSeq" id="WP_131571748.1">
    <property type="nucleotide sequence ID" value="NZ_JAINFK010000010.1"/>
</dbReference>
<dbReference type="SUPFAM" id="SSF141371">
    <property type="entry name" value="PilZ domain-like"/>
    <property type="match status" value="1"/>
</dbReference>